<dbReference type="PANTHER" id="PTHR46025">
    <property type="entry name" value="XYLOSYLTRANSFERASE OXT"/>
    <property type="match status" value="1"/>
</dbReference>
<evidence type="ECO:0000256" key="3">
    <source>
        <dbReference type="ARBA" id="ARBA00022676"/>
    </source>
</evidence>
<evidence type="ECO:0000313" key="16">
    <source>
        <dbReference type="Proteomes" id="UP000515976"/>
    </source>
</evidence>
<evidence type="ECO:0000256" key="10">
    <source>
        <dbReference type="ARBA" id="ARBA00023034"/>
    </source>
</evidence>
<dbReference type="RefSeq" id="WP_166104941.1">
    <property type="nucleotide sequence ID" value="NZ_BMMY01000004.1"/>
</dbReference>
<dbReference type="GO" id="GO:0050650">
    <property type="term" value="P:chondroitin sulfate proteoglycan biosynthetic process"/>
    <property type="evidence" value="ECO:0007669"/>
    <property type="project" value="TreeGrafter"/>
</dbReference>
<dbReference type="InterPro" id="IPR043538">
    <property type="entry name" value="XYLT"/>
</dbReference>
<dbReference type="Pfam" id="PF02485">
    <property type="entry name" value="Branch"/>
    <property type="match status" value="1"/>
</dbReference>
<keyword evidence="8" id="KW-0735">Signal-anchor</keyword>
<dbReference type="AlphaFoldDB" id="A0A7G9R2F5"/>
<comment type="subcellular location">
    <subcellularLocation>
        <location evidence="2">Endoplasmic reticulum membrane</location>
        <topology evidence="2">Single-pass type II membrane protein</topology>
    </subcellularLocation>
    <subcellularLocation>
        <location evidence="1">Golgi apparatus membrane</location>
        <topology evidence="1">Single-pass type II membrane protein</topology>
    </subcellularLocation>
</comment>
<evidence type="ECO:0000256" key="1">
    <source>
        <dbReference type="ARBA" id="ARBA00004323"/>
    </source>
</evidence>
<evidence type="ECO:0000256" key="12">
    <source>
        <dbReference type="ARBA" id="ARBA00023157"/>
    </source>
</evidence>
<evidence type="ECO:0000256" key="9">
    <source>
        <dbReference type="ARBA" id="ARBA00022989"/>
    </source>
</evidence>
<name>A0A7G9R2F5_9MICO</name>
<keyword evidence="9" id="KW-1133">Transmembrane helix</keyword>
<dbReference type="GO" id="GO:0015012">
    <property type="term" value="P:heparan sulfate proteoglycan biosynthetic process"/>
    <property type="evidence" value="ECO:0007669"/>
    <property type="project" value="TreeGrafter"/>
</dbReference>
<dbReference type="GO" id="GO:0046872">
    <property type="term" value="F:metal ion binding"/>
    <property type="evidence" value="ECO:0007669"/>
    <property type="project" value="UniProtKB-KW"/>
</dbReference>
<keyword evidence="10" id="KW-0333">Golgi apparatus</keyword>
<evidence type="ECO:0000256" key="14">
    <source>
        <dbReference type="ARBA" id="ARBA00042865"/>
    </source>
</evidence>
<evidence type="ECO:0000256" key="4">
    <source>
        <dbReference type="ARBA" id="ARBA00022679"/>
    </source>
</evidence>
<dbReference type="InterPro" id="IPR003406">
    <property type="entry name" value="Glyco_trans_14"/>
</dbReference>
<reference evidence="15 16" key="1">
    <citation type="submission" date="2020-08" db="EMBL/GenBank/DDBJ databases">
        <title>Genome sequence of Phycicoccus endophyticus JCM 31784T.</title>
        <authorList>
            <person name="Hyun D.-W."/>
            <person name="Bae J.-W."/>
        </authorList>
    </citation>
    <scope>NUCLEOTIDE SEQUENCE [LARGE SCALE GENOMIC DNA]</scope>
    <source>
        <strain evidence="15 16">JCM 31784</strain>
    </source>
</reference>
<keyword evidence="5" id="KW-0812">Transmembrane</keyword>
<proteinExistence type="predicted"/>
<keyword evidence="11" id="KW-0472">Membrane</keyword>
<keyword evidence="13" id="KW-0325">Glycoprotein</keyword>
<sequence>MRIAYHLQTHKDPRQILRLVDRIRRGSDGETIVLVSHQTGGEPLAQRDLEAGGEAVLLPSSGGYGDFSHVDRYLESVDWLLDRDDPFDWFVNISGQDYPLRPARVWEAELAAGQADAWIGFFDVFGPESKWPRARGVTRYDFRHWRTTRMTQRWQRRLRPLGAVNLVQPVVRVSPSFGAVGVRRRSMFTEDFRCYGGSFWGAVSREAAAYVADYTHSSPQLAAYLRGSLAPDEVYVQTVLGNAGRFTIRPEARRYFDFSLGMGNHPKVLTTQDLPRMTASTAWFARKFDPAVDSAVLDALDRANGWDESGG</sequence>
<gene>
    <name evidence="15" type="ORF">H9L10_01395</name>
</gene>
<organism evidence="15 16">
    <name type="scientific">Phycicoccus endophyticus</name>
    <dbReference type="NCBI Taxonomy" id="1690220"/>
    <lineage>
        <taxon>Bacteria</taxon>
        <taxon>Bacillati</taxon>
        <taxon>Actinomycetota</taxon>
        <taxon>Actinomycetes</taxon>
        <taxon>Micrococcales</taxon>
        <taxon>Intrasporangiaceae</taxon>
        <taxon>Phycicoccus</taxon>
    </lineage>
</organism>
<evidence type="ECO:0000256" key="7">
    <source>
        <dbReference type="ARBA" id="ARBA00022824"/>
    </source>
</evidence>
<keyword evidence="12" id="KW-1015">Disulfide bond</keyword>
<evidence type="ECO:0000256" key="11">
    <source>
        <dbReference type="ARBA" id="ARBA00023136"/>
    </source>
</evidence>
<dbReference type="GO" id="GO:0016020">
    <property type="term" value="C:membrane"/>
    <property type="evidence" value="ECO:0007669"/>
    <property type="project" value="InterPro"/>
</dbReference>
<dbReference type="EMBL" id="CP060712">
    <property type="protein sequence ID" value="QNN49780.1"/>
    <property type="molecule type" value="Genomic_DNA"/>
</dbReference>
<evidence type="ECO:0000256" key="8">
    <source>
        <dbReference type="ARBA" id="ARBA00022968"/>
    </source>
</evidence>
<dbReference type="KEGG" id="pei:H9L10_01395"/>
<dbReference type="Proteomes" id="UP000515976">
    <property type="component" value="Chromosome"/>
</dbReference>
<keyword evidence="16" id="KW-1185">Reference proteome</keyword>
<evidence type="ECO:0000256" key="5">
    <source>
        <dbReference type="ARBA" id="ARBA00022692"/>
    </source>
</evidence>
<evidence type="ECO:0000313" key="15">
    <source>
        <dbReference type="EMBL" id="QNN49780.1"/>
    </source>
</evidence>
<protein>
    <recommendedName>
        <fullName evidence="14">Peptide O-xylosyltransferase</fullName>
    </recommendedName>
</protein>
<keyword evidence="7" id="KW-0256">Endoplasmic reticulum</keyword>
<dbReference type="PANTHER" id="PTHR46025:SF3">
    <property type="entry name" value="XYLOSYLTRANSFERASE OXT"/>
    <property type="match status" value="1"/>
</dbReference>
<keyword evidence="6" id="KW-0479">Metal-binding</keyword>
<keyword evidence="3 15" id="KW-0328">Glycosyltransferase</keyword>
<evidence type="ECO:0000256" key="2">
    <source>
        <dbReference type="ARBA" id="ARBA00004648"/>
    </source>
</evidence>
<keyword evidence="4 15" id="KW-0808">Transferase</keyword>
<evidence type="ECO:0000256" key="6">
    <source>
        <dbReference type="ARBA" id="ARBA00022723"/>
    </source>
</evidence>
<evidence type="ECO:0000256" key="13">
    <source>
        <dbReference type="ARBA" id="ARBA00023180"/>
    </source>
</evidence>
<accession>A0A7G9R2F5</accession>
<dbReference type="GO" id="GO:0030158">
    <property type="term" value="F:protein xylosyltransferase activity"/>
    <property type="evidence" value="ECO:0007669"/>
    <property type="project" value="InterPro"/>
</dbReference>